<name>M7SPC3_EUTLA</name>
<dbReference type="GO" id="GO:0008757">
    <property type="term" value="F:S-adenosylmethionine-dependent methyltransferase activity"/>
    <property type="evidence" value="ECO:0007669"/>
    <property type="project" value="UniProtKB-ARBA"/>
</dbReference>
<dbReference type="KEGG" id="ela:UCREL1_6959"/>
<dbReference type="HOGENOM" id="CLU_038942_1_2_1"/>
<evidence type="ECO:0000313" key="2">
    <source>
        <dbReference type="Proteomes" id="UP000012174"/>
    </source>
</evidence>
<dbReference type="InterPro" id="IPR019410">
    <property type="entry name" value="Methyltransf_16"/>
</dbReference>
<dbReference type="STRING" id="1287681.M7SPC3"/>
<dbReference type="Pfam" id="PF10294">
    <property type="entry name" value="Methyltransf_16"/>
    <property type="match status" value="1"/>
</dbReference>
<dbReference type="PANTHER" id="PTHR14614:SF130">
    <property type="entry name" value="PROTEIN-LYSINE N-METHYLTRANSFERASE EEF2KMT"/>
    <property type="match status" value="1"/>
</dbReference>
<dbReference type="Proteomes" id="UP000012174">
    <property type="component" value="Unassembled WGS sequence"/>
</dbReference>
<proteinExistence type="predicted"/>
<evidence type="ECO:0000313" key="1">
    <source>
        <dbReference type="EMBL" id="EMR66067.1"/>
    </source>
</evidence>
<sequence>MVMKSLAVTSKARYQERVLRILVSKIHGPVENAHEEVSEQLMSHLASLGSSELHAGREKAYVTFTCLPDNGKVDEDASSEPTVTLLERRYLISGSRITGFRTWEASLHLGSYLSTKAGEGLIKGKNILELGAGTGFLSLLCAKHLHASHVTVTDGDESVVAALKENVVLNDLADKQVAARVLQWGDDLEATWVKQDCEDQPYDVVIGADITYDKVAIKALVTTIHHLLNLRPRLRVLISGVVRNADTFESFRSECLHRKFSVEELAFQAKPVRQQKALFYAAAVPIKILSISGPEQSE</sequence>
<dbReference type="OrthoDB" id="194386at2759"/>
<protein>
    <submittedName>
        <fullName evidence="1">Putative nicotinamide n-methyltransferase protein</fullName>
    </submittedName>
</protein>
<dbReference type="AlphaFoldDB" id="M7SPC3"/>
<dbReference type="SUPFAM" id="SSF53335">
    <property type="entry name" value="S-adenosyl-L-methionine-dependent methyltransferases"/>
    <property type="match status" value="1"/>
</dbReference>
<keyword evidence="1" id="KW-0808">Transferase</keyword>
<dbReference type="InterPro" id="IPR029063">
    <property type="entry name" value="SAM-dependent_MTases_sf"/>
</dbReference>
<dbReference type="eggNOG" id="KOG2497">
    <property type="taxonomic scope" value="Eukaryota"/>
</dbReference>
<gene>
    <name evidence="1" type="ORF">UCREL1_6959</name>
</gene>
<dbReference type="PANTHER" id="PTHR14614">
    <property type="entry name" value="HEPATOCELLULAR CARCINOMA-ASSOCIATED ANTIGEN"/>
    <property type="match status" value="1"/>
</dbReference>
<dbReference type="Gene3D" id="3.40.50.150">
    <property type="entry name" value="Vaccinia Virus protein VP39"/>
    <property type="match status" value="1"/>
</dbReference>
<keyword evidence="1" id="KW-0489">Methyltransferase</keyword>
<organism evidence="1 2">
    <name type="scientific">Eutypa lata (strain UCR-EL1)</name>
    <name type="common">Grapevine dieback disease fungus</name>
    <name type="synonym">Eutypa armeniacae</name>
    <dbReference type="NCBI Taxonomy" id="1287681"/>
    <lineage>
        <taxon>Eukaryota</taxon>
        <taxon>Fungi</taxon>
        <taxon>Dikarya</taxon>
        <taxon>Ascomycota</taxon>
        <taxon>Pezizomycotina</taxon>
        <taxon>Sordariomycetes</taxon>
        <taxon>Xylariomycetidae</taxon>
        <taxon>Xylariales</taxon>
        <taxon>Diatrypaceae</taxon>
        <taxon>Eutypa</taxon>
    </lineage>
</organism>
<dbReference type="CDD" id="cd02440">
    <property type="entry name" value="AdoMet_MTases"/>
    <property type="match status" value="1"/>
</dbReference>
<dbReference type="EMBL" id="KB706718">
    <property type="protein sequence ID" value="EMR66067.1"/>
    <property type="molecule type" value="Genomic_DNA"/>
</dbReference>
<dbReference type="GO" id="GO:0032259">
    <property type="term" value="P:methylation"/>
    <property type="evidence" value="ECO:0007669"/>
    <property type="project" value="UniProtKB-KW"/>
</dbReference>
<dbReference type="OMA" id="AYVTFTC"/>
<accession>M7SPC3</accession>
<reference evidence="2" key="1">
    <citation type="journal article" date="2013" name="Genome Announc.">
        <title>Draft genome sequence of the grapevine dieback fungus Eutypa lata UCR-EL1.</title>
        <authorList>
            <person name="Blanco-Ulate B."/>
            <person name="Rolshausen P.E."/>
            <person name="Cantu D."/>
        </authorList>
    </citation>
    <scope>NUCLEOTIDE SEQUENCE [LARGE SCALE GENOMIC DNA]</scope>
    <source>
        <strain evidence="2">UCR-EL1</strain>
    </source>
</reference>
<dbReference type="GO" id="GO:0005737">
    <property type="term" value="C:cytoplasm"/>
    <property type="evidence" value="ECO:0007669"/>
    <property type="project" value="TreeGrafter"/>
</dbReference>
<keyword evidence="2" id="KW-1185">Reference proteome</keyword>